<organism evidence="1 2">
    <name type="scientific">Saccharomyces cerevisiae (strain Lalvin EC1118 / Prise de mousse)</name>
    <name type="common">Baker's yeast</name>
    <dbReference type="NCBI Taxonomy" id="643680"/>
    <lineage>
        <taxon>Eukaryota</taxon>
        <taxon>Fungi</taxon>
        <taxon>Dikarya</taxon>
        <taxon>Ascomycota</taxon>
        <taxon>Saccharomycotina</taxon>
        <taxon>Saccharomycetes</taxon>
        <taxon>Saccharomycetales</taxon>
        <taxon>Saccharomycetaceae</taxon>
        <taxon>Saccharomyces</taxon>
    </lineage>
</organism>
<dbReference type="AlphaFoldDB" id="C8ZHB4"/>
<sequence length="117" mass="13097">MVMFSLIIVCASTLKNRVLFLGKKAASKYDAENCESLAQVNRAEVLRYSLVYASNGTGNRVDALFSSVKELETWKVELLMEIACICRKIASKTKIRDKEKTLMGSILILFTSINQRG</sequence>
<accession>C8ZHB4</accession>
<reference evidence="1 2" key="1">
    <citation type="journal article" date="2009" name="Proc. Natl. Acad. Sci. U.S.A.">
        <title>Eukaryote-to-eukaryote gene transfer events revealed by the genome sequence of the wine yeast Saccharomyces cerevisiae EC1118.</title>
        <authorList>
            <person name="Novo M."/>
            <person name="Bigey F."/>
            <person name="Beyne E."/>
            <person name="Galeote V."/>
            <person name="Gavory F."/>
            <person name="Mallet S."/>
            <person name="Cambot B."/>
            <person name="Legras J.L."/>
            <person name="Wincker P."/>
            <person name="Casaregola S."/>
            <person name="Dequin S."/>
        </authorList>
    </citation>
    <scope>NUCLEOTIDE SEQUENCE [LARGE SCALE GENOMIC DNA]</scope>
    <source>
        <strain evidence="2">Lalvin EC1118 / Prise de mousse</strain>
    </source>
</reference>
<dbReference type="EMBL" id="FN394216">
    <property type="protein sequence ID" value="CAY86643.1"/>
    <property type="molecule type" value="Genomic_DNA"/>
</dbReference>
<protein>
    <submittedName>
        <fullName evidence="1">EC1118_1O4_6139p</fullName>
    </submittedName>
</protein>
<dbReference type="Proteomes" id="UP000000286">
    <property type="component" value="Chromosome XV"/>
</dbReference>
<gene>
    <name evidence="1" type="ORF">EC1118_1O4_6139g</name>
</gene>
<evidence type="ECO:0000313" key="1">
    <source>
        <dbReference type="EMBL" id="CAY86643.1"/>
    </source>
</evidence>
<evidence type="ECO:0000313" key="2">
    <source>
        <dbReference type="Proteomes" id="UP000000286"/>
    </source>
</evidence>
<dbReference type="HOGENOM" id="CLU_2086674_0_0_1"/>
<name>C8ZHB4_YEAS8</name>
<proteinExistence type="predicted"/>